<dbReference type="AlphaFoldDB" id="A0A6J7RQ24"/>
<dbReference type="EMBL" id="CAFBIZ010000022">
    <property type="protein sequence ID" value="CAB4846814.1"/>
    <property type="molecule type" value="Genomic_DNA"/>
</dbReference>
<evidence type="ECO:0000256" key="3">
    <source>
        <dbReference type="ARBA" id="ARBA00023315"/>
    </source>
</evidence>
<dbReference type="InterPro" id="IPR016181">
    <property type="entry name" value="Acyl_CoA_acyltransferase"/>
</dbReference>
<sequence>MLTVTDPIITPPAAAVQWEVLPRLDESDISDVSLLVERVAENDGIRPLSEHVMLHLRYGGDAGVRHILARLNGALIGYAHLDATDEISGPSAELAVTPSARRTGVGRQLVAHLLREAPDGRLRIWAHGDHGGAGPLASVMGMRRSRTLWQMRRPLAAALPDPVWPDGVTLRSFLPGIDDDEFLALNRRAFVDLPDQAGLTPDDLQARMCEPWFDPEGFLIAVEGNAGNQRIVGFHWTKVHGADAHRHGHVERSGEHGHEHGEHSEHSAHDHHAHGHGHEPMGEVYVVGVAPDRHGLGLGRALTLAGLQHLRSLGLPDAMLYVDASNTTAIRLYTDLGFSRWDVDVEFST</sequence>
<proteinExistence type="inferred from homology"/>
<evidence type="ECO:0000259" key="5">
    <source>
        <dbReference type="PROSITE" id="PS51186"/>
    </source>
</evidence>
<dbReference type="GO" id="GO:0016747">
    <property type="term" value="F:acyltransferase activity, transferring groups other than amino-acyl groups"/>
    <property type="evidence" value="ECO:0007669"/>
    <property type="project" value="InterPro"/>
</dbReference>
<keyword evidence="2" id="KW-0677">Repeat</keyword>
<reference evidence="8" key="1">
    <citation type="submission" date="2020-05" db="EMBL/GenBank/DDBJ databases">
        <authorList>
            <person name="Chiriac C."/>
            <person name="Salcher M."/>
            <person name="Ghai R."/>
            <person name="Kavagutti S V."/>
        </authorList>
    </citation>
    <scope>NUCLEOTIDE SEQUENCE</scope>
</reference>
<evidence type="ECO:0000256" key="1">
    <source>
        <dbReference type="ARBA" id="ARBA00022679"/>
    </source>
</evidence>
<organism evidence="8">
    <name type="scientific">freshwater metagenome</name>
    <dbReference type="NCBI Taxonomy" id="449393"/>
    <lineage>
        <taxon>unclassified sequences</taxon>
        <taxon>metagenomes</taxon>
        <taxon>ecological metagenomes</taxon>
    </lineage>
</organism>
<keyword evidence="3" id="KW-0012">Acyltransferase</keyword>
<dbReference type="PROSITE" id="PS51186">
    <property type="entry name" value="GNAT"/>
    <property type="match status" value="2"/>
</dbReference>
<evidence type="ECO:0000256" key="2">
    <source>
        <dbReference type="ARBA" id="ARBA00022737"/>
    </source>
</evidence>
<feature type="region of interest" description="Disordered" evidence="4">
    <location>
        <begin position="244"/>
        <end position="279"/>
    </location>
</feature>
<protein>
    <submittedName>
        <fullName evidence="8">Unannotated protein</fullName>
    </submittedName>
</protein>
<evidence type="ECO:0000313" key="8">
    <source>
        <dbReference type="EMBL" id="CAB5030824.1"/>
    </source>
</evidence>
<dbReference type="PIRSF" id="PIRSF021524">
    <property type="entry name" value="MSH_acetyltransferase"/>
    <property type="match status" value="1"/>
</dbReference>
<dbReference type="InterPro" id="IPR000182">
    <property type="entry name" value="GNAT_dom"/>
</dbReference>
<dbReference type="Gene3D" id="3.40.630.30">
    <property type="match status" value="1"/>
</dbReference>
<keyword evidence="1" id="KW-0808">Transferase</keyword>
<dbReference type="NCBIfam" id="TIGR03448">
    <property type="entry name" value="mycothiol_MshD"/>
    <property type="match status" value="1"/>
</dbReference>
<feature type="domain" description="N-acetyltransferase" evidence="5">
    <location>
        <begin position="19"/>
        <end position="156"/>
    </location>
</feature>
<dbReference type="CDD" id="cd04301">
    <property type="entry name" value="NAT_SF"/>
    <property type="match status" value="1"/>
</dbReference>
<evidence type="ECO:0000313" key="6">
    <source>
        <dbReference type="EMBL" id="CAB4846814.1"/>
    </source>
</evidence>
<dbReference type="InterPro" id="IPR050832">
    <property type="entry name" value="Bact_Acetyltransf"/>
</dbReference>
<accession>A0A6J7RQ24</accession>
<dbReference type="PANTHER" id="PTHR43877">
    <property type="entry name" value="AMINOALKYLPHOSPHONATE N-ACETYLTRANSFERASE-RELATED-RELATED"/>
    <property type="match status" value="1"/>
</dbReference>
<feature type="domain" description="N-acetyltransferase" evidence="5">
    <location>
        <begin position="168"/>
        <end position="349"/>
    </location>
</feature>
<dbReference type="EMBL" id="CAFBPU010000016">
    <property type="protein sequence ID" value="CAB5030824.1"/>
    <property type="molecule type" value="Genomic_DNA"/>
</dbReference>
<name>A0A6J7RQ24_9ZZZZ</name>
<dbReference type="InterPro" id="IPR017813">
    <property type="entry name" value="Mycothiol_AcTrfase"/>
</dbReference>
<dbReference type="HAMAP" id="MF_01698">
    <property type="entry name" value="MshD"/>
    <property type="match status" value="1"/>
</dbReference>
<dbReference type="Pfam" id="PF00583">
    <property type="entry name" value="Acetyltransf_1"/>
    <property type="match status" value="2"/>
</dbReference>
<dbReference type="EMBL" id="CAFBND010000013">
    <property type="protein sequence ID" value="CAB4932384.1"/>
    <property type="molecule type" value="Genomic_DNA"/>
</dbReference>
<dbReference type="SUPFAM" id="SSF55729">
    <property type="entry name" value="Acyl-CoA N-acyltransferases (Nat)"/>
    <property type="match status" value="1"/>
</dbReference>
<evidence type="ECO:0000313" key="7">
    <source>
        <dbReference type="EMBL" id="CAB4932384.1"/>
    </source>
</evidence>
<evidence type="ECO:0000256" key="4">
    <source>
        <dbReference type="SAM" id="MobiDB-lite"/>
    </source>
</evidence>
<gene>
    <name evidence="6" type="ORF">UFOPK3268_00312</name>
    <name evidence="7" type="ORF">UFOPK3752_00517</name>
    <name evidence="8" type="ORF">UFOPK4150_00945</name>
</gene>